<dbReference type="EMBL" id="JAXUIC010000011">
    <property type="protein sequence ID" value="KAK4565217.1"/>
    <property type="molecule type" value="Genomic_DNA"/>
</dbReference>
<keyword evidence="6" id="KW-1185">Reference proteome</keyword>
<dbReference type="AlphaFoldDB" id="A0AAN7I619"/>
<comment type="caution">
    <text evidence="5">The sequence shown here is derived from an EMBL/GenBank/DDBJ whole genome shotgun (WGS) entry which is preliminary data.</text>
</comment>
<evidence type="ECO:0000259" key="4">
    <source>
        <dbReference type="PROSITE" id="PS50600"/>
    </source>
</evidence>
<dbReference type="CDD" id="cd00084">
    <property type="entry name" value="HMG-box_SF"/>
    <property type="match status" value="1"/>
</dbReference>
<dbReference type="PROSITE" id="PS50600">
    <property type="entry name" value="ULP_PROTEASE"/>
    <property type="match status" value="1"/>
</dbReference>
<keyword evidence="2" id="KW-0645">Protease</keyword>
<sequence>MKAKGIVDKISTVVKKEIREKWMNLDEDSKLEYKKEARENSEKYANLSHNIPRKSRKVSLYTRCAPNRVHLMALNLNERQRFVIREMGFGSMMDLRSIQLDRDFCKWLVDHFDHNSCALDICGRRLPISTKDVEFILGIKSSGVDVSIVASAEEINHICQQHGLNVVGDIPINLLEGKLKEMKTSGKEFVGCFLLFVLGTLLCPTPKPYIKRSFISILLNIDEFKNLNWAKLVLDFLIRGVRKYKEKNRVGVNGCLLFLMLFYFEHVNVETNLEHMSKRLQPRVCYWGKKEVNQRMLKLQSIGSFDSPKLVVTQMDGGHETENIPLEKQDINESHAMPSQHEDKRNMGSVEAIHRIEQSITSLRDEMLVMQKTKTARERSGHSNDLNLNDIVDVKKEMKFASPYIIHDTMDQDDTVCAKKESKIESTSPVQDKMDQDDTEHIKKVSKMVSMEEDCNVHIAGLTQSNQKPGSKTPLSHNVDVDMLQLTFPHNVQLKASCVTPSSKAKVTRSQKRSPIVTSQAEVPKVKKRKEIKDLLQESRLGDDEDMNDFEQFTEMEKIICNYIFNKNFEESEILVSMKYEYGDRAAFNTLRPNQWISSQIINLFVCKMRMEENIYRDMFVWYLPTHFAQKMLEEDGNPTLEWFKKTYRDDDKYMSNLVKCERIFIPMNDNNSHWYLCVVDFAKRFIYILDSLQSATSEVVRTKNVKTVVTGLDKLLSFLEKDKYIDSITRFKLKSPISNPQQDNGYDCGMYVIKHMFTNTSSRHLPLLESWSERLRYKLAASLVLSKNNDQRSRIVEIARNIPLQEYFRSLKD</sequence>
<dbReference type="GO" id="GO:0006508">
    <property type="term" value="P:proteolysis"/>
    <property type="evidence" value="ECO:0007669"/>
    <property type="project" value="UniProtKB-KW"/>
</dbReference>
<accession>A0AAN7I619</accession>
<evidence type="ECO:0000256" key="3">
    <source>
        <dbReference type="ARBA" id="ARBA00022801"/>
    </source>
</evidence>
<dbReference type="Proteomes" id="UP001324115">
    <property type="component" value="Unassembled WGS sequence"/>
</dbReference>
<name>A0AAN7I619_QUERU</name>
<feature type="domain" description="Ubiquitin-like protease family profile" evidence="4">
    <location>
        <begin position="581"/>
        <end position="760"/>
    </location>
</feature>
<dbReference type="InterPro" id="IPR019557">
    <property type="entry name" value="AminoTfrase-like_pln_mobile"/>
</dbReference>
<gene>
    <name evidence="5" type="ORF">RGQ29_007041</name>
</gene>
<dbReference type="SUPFAM" id="SSF54001">
    <property type="entry name" value="Cysteine proteinases"/>
    <property type="match status" value="1"/>
</dbReference>
<dbReference type="InterPro" id="IPR003653">
    <property type="entry name" value="Peptidase_C48_C"/>
</dbReference>
<dbReference type="Pfam" id="PF02902">
    <property type="entry name" value="Peptidase_C48"/>
    <property type="match status" value="1"/>
</dbReference>
<evidence type="ECO:0000256" key="2">
    <source>
        <dbReference type="ARBA" id="ARBA00022670"/>
    </source>
</evidence>
<dbReference type="PANTHER" id="PTHR34835:SF34">
    <property type="entry name" value="OS08G0555500 PROTEIN"/>
    <property type="match status" value="1"/>
</dbReference>
<reference evidence="5 6" key="1">
    <citation type="journal article" date="2023" name="G3 (Bethesda)">
        <title>A haplotype-resolved chromosome-scale genome for Quercus rubra L. provides insights into the genetics of adaptive traits for red oak species.</title>
        <authorList>
            <person name="Kapoor B."/>
            <person name="Jenkins J."/>
            <person name="Schmutz J."/>
            <person name="Zhebentyayeva T."/>
            <person name="Kuelheim C."/>
            <person name="Coggeshall M."/>
            <person name="Heim C."/>
            <person name="Lasky J.R."/>
            <person name="Leites L."/>
            <person name="Islam-Faridi N."/>
            <person name="Romero-Severson J."/>
            <person name="DeLeo V.L."/>
            <person name="Lucas S.M."/>
            <person name="Lazic D."/>
            <person name="Gailing O."/>
            <person name="Carlson J."/>
            <person name="Staton M."/>
        </authorList>
    </citation>
    <scope>NUCLEOTIDE SEQUENCE [LARGE SCALE GENOMIC DNA]</scope>
    <source>
        <strain evidence="5">Pseudo-F2</strain>
    </source>
</reference>
<evidence type="ECO:0000256" key="1">
    <source>
        <dbReference type="ARBA" id="ARBA00005234"/>
    </source>
</evidence>
<proteinExistence type="inferred from homology"/>
<dbReference type="Pfam" id="PF10536">
    <property type="entry name" value="PMD"/>
    <property type="match status" value="1"/>
</dbReference>
<protein>
    <recommendedName>
        <fullName evidence="4">Ubiquitin-like protease family profile domain-containing protein</fullName>
    </recommendedName>
</protein>
<evidence type="ECO:0000313" key="5">
    <source>
        <dbReference type="EMBL" id="KAK4565217.1"/>
    </source>
</evidence>
<comment type="similarity">
    <text evidence="1">Belongs to the peptidase C48 family.</text>
</comment>
<dbReference type="GO" id="GO:0008234">
    <property type="term" value="F:cysteine-type peptidase activity"/>
    <property type="evidence" value="ECO:0007669"/>
    <property type="project" value="InterPro"/>
</dbReference>
<organism evidence="5 6">
    <name type="scientific">Quercus rubra</name>
    <name type="common">Northern red oak</name>
    <name type="synonym">Quercus borealis</name>
    <dbReference type="NCBI Taxonomy" id="3512"/>
    <lineage>
        <taxon>Eukaryota</taxon>
        <taxon>Viridiplantae</taxon>
        <taxon>Streptophyta</taxon>
        <taxon>Embryophyta</taxon>
        <taxon>Tracheophyta</taxon>
        <taxon>Spermatophyta</taxon>
        <taxon>Magnoliopsida</taxon>
        <taxon>eudicotyledons</taxon>
        <taxon>Gunneridae</taxon>
        <taxon>Pentapetalae</taxon>
        <taxon>rosids</taxon>
        <taxon>fabids</taxon>
        <taxon>Fagales</taxon>
        <taxon>Fagaceae</taxon>
        <taxon>Quercus</taxon>
    </lineage>
</organism>
<dbReference type="PANTHER" id="PTHR34835">
    <property type="entry name" value="OS07G0283600 PROTEIN-RELATED"/>
    <property type="match status" value="1"/>
</dbReference>
<dbReference type="InterPro" id="IPR038765">
    <property type="entry name" value="Papain-like_cys_pep_sf"/>
</dbReference>
<dbReference type="Gene3D" id="3.40.395.10">
    <property type="entry name" value="Adenoviral Proteinase, Chain A"/>
    <property type="match status" value="1"/>
</dbReference>
<evidence type="ECO:0000313" key="6">
    <source>
        <dbReference type="Proteomes" id="UP001324115"/>
    </source>
</evidence>
<keyword evidence="3" id="KW-0378">Hydrolase</keyword>